<keyword evidence="2" id="KW-1003">Cell membrane</keyword>
<dbReference type="GO" id="GO:0009103">
    <property type="term" value="P:lipopolysaccharide biosynthetic process"/>
    <property type="evidence" value="ECO:0007669"/>
    <property type="project" value="UniProtKB-ARBA"/>
</dbReference>
<dbReference type="STRING" id="1802517.A2892_01070"/>
<comment type="caution">
    <text evidence="9">The sequence shown here is derived from an EMBL/GenBank/DDBJ whole genome shotgun (WGS) entry which is preliminary data.</text>
</comment>
<evidence type="ECO:0000256" key="6">
    <source>
        <dbReference type="ARBA" id="ARBA00022989"/>
    </source>
</evidence>
<evidence type="ECO:0000256" key="2">
    <source>
        <dbReference type="ARBA" id="ARBA00022475"/>
    </source>
</evidence>
<feature type="transmembrane region" description="Helical" evidence="8">
    <location>
        <begin position="12"/>
        <end position="29"/>
    </location>
</feature>
<organism evidence="9 10">
    <name type="scientific">Candidatus Woesebacteria bacterium RIFCSPLOWO2_01_FULL_39_10b</name>
    <dbReference type="NCBI Taxonomy" id="1802517"/>
    <lineage>
        <taxon>Bacteria</taxon>
        <taxon>Candidatus Woeseibacteriota</taxon>
    </lineage>
</organism>
<keyword evidence="5 8" id="KW-0812">Transmembrane</keyword>
<evidence type="ECO:0000256" key="5">
    <source>
        <dbReference type="ARBA" id="ARBA00022692"/>
    </source>
</evidence>
<feature type="transmembrane region" description="Helical" evidence="8">
    <location>
        <begin position="131"/>
        <end position="149"/>
    </location>
</feature>
<feature type="transmembrane region" description="Helical" evidence="8">
    <location>
        <begin position="185"/>
        <end position="202"/>
    </location>
</feature>
<feature type="transmembrane region" description="Helical" evidence="8">
    <location>
        <begin position="379"/>
        <end position="399"/>
    </location>
</feature>
<accession>A0A1F8B9K2</accession>
<evidence type="ECO:0000256" key="3">
    <source>
        <dbReference type="ARBA" id="ARBA00022676"/>
    </source>
</evidence>
<feature type="transmembrane region" description="Helical" evidence="8">
    <location>
        <begin position="246"/>
        <end position="266"/>
    </location>
</feature>
<dbReference type="Proteomes" id="UP000176404">
    <property type="component" value="Unassembled WGS sequence"/>
</dbReference>
<evidence type="ECO:0000313" key="9">
    <source>
        <dbReference type="EMBL" id="OGM60620.1"/>
    </source>
</evidence>
<keyword evidence="4" id="KW-0808">Transferase</keyword>
<evidence type="ECO:0000256" key="8">
    <source>
        <dbReference type="SAM" id="Phobius"/>
    </source>
</evidence>
<feature type="transmembrane region" description="Helical" evidence="8">
    <location>
        <begin position="155"/>
        <end position="178"/>
    </location>
</feature>
<dbReference type="GO" id="GO:0016763">
    <property type="term" value="F:pentosyltransferase activity"/>
    <property type="evidence" value="ECO:0007669"/>
    <property type="project" value="TreeGrafter"/>
</dbReference>
<name>A0A1F8B9K2_9BACT</name>
<proteinExistence type="predicted"/>
<keyword evidence="6 8" id="KW-1133">Transmembrane helix</keyword>
<keyword evidence="7 8" id="KW-0472">Membrane</keyword>
<comment type="subcellular location">
    <subcellularLocation>
        <location evidence="1">Cell membrane</location>
        <topology evidence="1">Multi-pass membrane protein</topology>
    </subcellularLocation>
</comment>
<reference evidence="9 10" key="1">
    <citation type="journal article" date="2016" name="Nat. Commun.">
        <title>Thousands of microbial genomes shed light on interconnected biogeochemical processes in an aquifer system.</title>
        <authorList>
            <person name="Anantharaman K."/>
            <person name="Brown C.T."/>
            <person name="Hug L.A."/>
            <person name="Sharon I."/>
            <person name="Castelle C.J."/>
            <person name="Probst A.J."/>
            <person name="Thomas B.C."/>
            <person name="Singh A."/>
            <person name="Wilkins M.J."/>
            <person name="Karaoz U."/>
            <person name="Brodie E.L."/>
            <person name="Williams K.H."/>
            <person name="Hubbard S.S."/>
            <person name="Banfield J.F."/>
        </authorList>
    </citation>
    <scope>NUCLEOTIDE SEQUENCE [LARGE SCALE GENOMIC DNA]</scope>
</reference>
<keyword evidence="3" id="KW-0328">Glycosyltransferase</keyword>
<evidence type="ECO:0000313" key="10">
    <source>
        <dbReference type="Proteomes" id="UP000176404"/>
    </source>
</evidence>
<dbReference type="PANTHER" id="PTHR33908">
    <property type="entry name" value="MANNOSYLTRANSFERASE YKCB-RELATED"/>
    <property type="match status" value="1"/>
</dbReference>
<sequence length="602" mass="70501">MPRQIRVFFNNHWAIVSIVIIAALLRFVVINQMPPSLNWDEVSHGYNAYSILKTAKDEWGINFPIIFRAYGDYKLPVYIYLTAISEFLFGLNTFAVRFLSLLSGIVTVLFTYLLTKELFSKNRNRNSGRNIYYLNGEGIALLSSLLVAVEPWSLFLSRAAFEANLALTFFVTGVYFFLKASSRNTYYFLLSTLFLGLTVWTYNSYRIFTPLFLVVSVFIFRKKCKNFNGAPTSLRSWFSAKAHKKTICYFLLPIAFFFIPMFFQLFSASGQARYGKVSIIDLGAIGKIIESRKSSDLNPGLARLIYNRPVYFTTQFSKNYLSHFTPYFLFINGGSHYQFSLPNHGLLYLINLPLFYLGFVLILKRALKSFYAQSRGGSWLKHFLIVAWLFLAPISSSLTREAPHVLRSVTFLPVPMILTSVSAFWLLNKLRYKAKVITTMIYIIVVTISLANYLSKYLGDYRKNYSWSWQYGYEEVVNYAKENYDKYDKIIITKKYGEPHEFFLFYWNWDPEKYRSDSNLIRFNQSNWWWVDAFDKFYFVNDWQVKERERSKEFILESKKIVDCHSARCLLVSSPNNFPEGWVRLKLISFLDGKRAFEIYEN</sequence>
<evidence type="ECO:0000256" key="1">
    <source>
        <dbReference type="ARBA" id="ARBA00004651"/>
    </source>
</evidence>
<dbReference type="AlphaFoldDB" id="A0A1F8B9K2"/>
<feature type="transmembrane region" description="Helical" evidence="8">
    <location>
        <begin position="208"/>
        <end position="225"/>
    </location>
</feature>
<dbReference type="InterPro" id="IPR050297">
    <property type="entry name" value="LipidA_mod_glycosyltrf_83"/>
</dbReference>
<feature type="transmembrane region" description="Helical" evidence="8">
    <location>
        <begin position="405"/>
        <end position="427"/>
    </location>
</feature>
<protein>
    <submittedName>
        <fullName evidence="9">Uncharacterized protein</fullName>
    </submittedName>
</protein>
<gene>
    <name evidence="9" type="ORF">A2892_01070</name>
</gene>
<dbReference type="GO" id="GO:0005886">
    <property type="term" value="C:plasma membrane"/>
    <property type="evidence" value="ECO:0007669"/>
    <property type="project" value="UniProtKB-SubCell"/>
</dbReference>
<dbReference type="EMBL" id="MGHD01000003">
    <property type="protein sequence ID" value="OGM60620.1"/>
    <property type="molecule type" value="Genomic_DNA"/>
</dbReference>
<evidence type="ECO:0000256" key="4">
    <source>
        <dbReference type="ARBA" id="ARBA00022679"/>
    </source>
</evidence>
<feature type="transmembrane region" description="Helical" evidence="8">
    <location>
        <begin position="434"/>
        <end position="454"/>
    </location>
</feature>
<dbReference type="PANTHER" id="PTHR33908:SF11">
    <property type="entry name" value="MEMBRANE PROTEIN"/>
    <property type="match status" value="1"/>
</dbReference>
<feature type="transmembrane region" description="Helical" evidence="8">
    <location>
        <begin position="346"/>
        <end position="367"/>
    </location>
</feature>
<evidence type="ECO:0000256" key="7">
    <source>
        <dbReference type="ARBA" id="ARBA00023136"/>
    </source>
</evidence>